<organism evidence="2 3">
    <name type="scientific">Streptomyces gilvifuscus</name>
    <dbReference type="NCBI Taxonomy" id="1550617"/>
    <lineage>
        <taxon>Bacteria</taxon>
        <taxon>Bacillati</taxon>
        <taxon>Actinomycetota</taxon>
        <taxon>Actinomycetes</taxon>
        <taxon>Kitasatosporales</taxon>
        <taxon>Streptomycetaceae</taxon>
        <taxon>Streptomyces</taxon>
    </lineage>
</organism>
<evidence type="ECO:0000313" key="2">
    <source>
        <dbReference type="EMBL" id="MDC2961341.1"/>
    </source>
</evidence>
<evidence type="ECO:0000256" key="1">
    <source>
        <dbReference type="SAM" id="MobiDB-lite"/>
    </source>
</evidence>
<feature type="region of interest" description="Disordered" evidence="1">
    <location>
        <begin position="96"/>
        <end position="119"/>
    </location>
</feature>
<dbReference type="Proteomes" id="UP001221328">
    <property type="component" value="Unassembled WGS sequence"/>
</dbReference>
<reference evidence="2 3" key="1">
    <citation type="journal article" date="2015" name="Int. J. Syst. Evol. Microbiol.">
        <title>Streptomyces gilvifuscus sp. nov., an actinomycete that produces antibacterial compounds isolated from soil.</title>
        <authorList>
            <person name="Nguyen T.M."/>
            <person name="Kim J."/>
        </authorList>
    </citation>
    <scope>NUCLEOTIDE SEQUENCE [LARGE SCALE GENOMIC DNA]</scope>
    <source>
        <strain evidence="2 3">T113</strain>
    </source>
</reference>
<feature type="region of interest" description="Disordered" evidence="1">
    <location>
        <begin position="1"/>
        <end position="32"/>
    </location>
</feature>
<comment type="caution">
    <text evidence="2">The sequence shown here is derived from an EMBL/GenBank/DDBJ whole genome shotgun (WGS) entry which is preliminary data.</text>
</comment>
<sequence length="119" mass="12511">MLDPQQAAQNNPQTGPPAQPAPPTAARPSRIPALAGAGLGSVSTLTLVTTGAPWPAILTLALAGLAVVLAQSILQALAPQDSHDRLTWWTTRWNHRSRHHPAPAPQPEPPPPAARRGHH</sequence>
<feature type="compositionally biased region" description="Low complexity" evidence="1">
    <location>
        <begin position="1"/>
        <end position="13"/>
    </location>
</feature>
<gene>
    <name evidence="2" type="ORF">PO587_43650</name>
</gene>
<protein>
    <submittedName>
        <fullName evidence="2">Uncharacterized protein</fullName>
    </submittedName>
</protein>
<feature type="compositionally biased region" description="Pro residues" evidence="1">
    <location>
        <begin position="14"/>
        <end position="25"/>
    </location>
</feature>
<proteinExistence type="predicted"/>
<keyword evidence="3" id="KW-1185">Reference proteome</keyword>
<dbReference type="RefSeq" id="WP_272179172.1">
    <property type="nucleotide sequence ID" value="NZ_JAQOSK010000033.1"/>
</dbReference>
<dbReference type="EMBL" id="JAQOSK010000033">
    <property type="protein sequence ID" value="MDC2961341.1"/>
    <property type="molecule type" value="Genomic_DNA"/>
</dbReference>
<evidence type="ECO:0000313" key="3">
    <source>
        <dbReference type="Proteomes" id="UP001221328"/>
    </source>
</evidence>
<accession>A0ABT5G912</accession>
<name>A0ABT5G912_9ACTN</name>
<feature type="compositionally biased region" description="Pro residues" evidence="1">
    <location>
        <begin position="102"/>
        <end position="113"/>
    </location>
</feature>